<dbReference type="Pfam" id="PF22952">
    <property type="entry name" value="KH_11"/>
    <property type="match status" value="1"/>
</dbReference>
<keyword evidence="2" id="KW-0694">RNA-binding</keyword>
<sequence length="1335" mass="144404">MASSDTSAPIGSNGTGEKLSAAQKLMQKHHDEVHKATIEEVPDEEDLRHTPEPTSSSILESTEEAVPSSKWGATMSAKAAGKQKEEAAPAKEKTPFLDTQSTESFPGLGAPKTAQTAQFRPSWVAKPSPGASKTNNGGANGISTNGSSTPKSGTNTPPSVASYSAPKGAPMSLAGNQQPPILVLQKHEILPRNQLKKPLAEIVKDVNKKHRVNMTVSAGEGGILEFRETIPPKDAVRNQALRDLGIQIGAKTNSTISIPRSARAHIIGKQGATIKSLQEATGARIQLPKTEDTPAQVDDDDDTVDVILEGNPVAIAMARRDINKIANERMGPINSKLRNIPAEFYPFIAGAHNAQVNALEEAHGVQIRVPPYHTWTAQPPPQQPLPGQTPAFLPAAGDNHISVVGDRAAVQAARAEIERLAQELQHQLALRQISVDRAQHQYVIGNRGISPQDFFAQTGCAIVLPGPADEEAITFVGPAGSLEAAENHALELATSMQQGAVNISRQGNREHARNITQYLRDRQEIERLEKLHQFHIATTQREDTWNIFFRDGKNAIRARTEISSIIDAHPPSRVATVEVDPFFHAHIRKEISPKVKKDYGVHVVIPEATDSEMPVILVFEGESGLEPGYQVPRGQPSASEITAFKQGLQDARAHILEILSKQAQIISTSIDVPQIFHEKLRKFIYKEQQARSADQIPVRVTSSGTVVTLRGPAPAVESLAAKVTAFVEQAKEDEKERGYTLSFDFPQKHANQLIGKGGSNIRDLRDRFDVEINVNDGVVELKGPKAKAEAAKSHITSLGKAWADEATYTLKVDPKYHRELIGAQGAQINKLQTRYKVQIHFPRTAKPAKDDQSNADAASEASRKGPRREQEPDEVIVKGPKKGADEARDEILSLLQYYKDNSYTAAVAVQAGQIPSLIGKSGSGMDEIRQATGARIDIPNARDVKDPSARVEIQLKGTKAQVTQAKKLIEEKRDVFDQTVTKTLEVDKKHHRALIGAGGSALRDIVVQAGGSDDRRELARTVQFPKAEADGNIIKIEGKADVVDKIIARMNQIVQEKESQTTETIDVPTDKHRSLIGRGGETKKELESKFKVSIDIPRQGNGQTGVKIVGLPADVEKAKNHILDLVKDQEGETIQVPRKVHHTIADNGQFFRKFRNDHQVTVDHAGSKVPPKPAAPSPRSNGGALPLITDDEDAAADAYTFNIADLSDSNLEGEIPWILRGPPENLAKAKAQLAAAIEQALKNTTTGYLVLPDPRTYRYVIGQGGSKVNSIRKATGCKITVPRDQAAGEAIEIVGSAEGVEKAKDLILKAVKDGSANSNGGGKGASGSNGNGNWD</sequence>
<evidence type="ECO:0000313" key="6">
    <source>
        <dbReference type="Proteomes" id="UP000235672"/>
    </source>
</evidence>
<proteinExistence type="predicted"/>
<evidence type="ECO:0000256" key="1">
    <source>
        <dbReference type="ARBA" id="ARBA00022737"/>
    </source>
</evidence>
<gene>
    <name evidence="5" type="ORF">NA56DRAFT_651709</name>
</gene>
<keyword evidence="1" id="KW-0677">Repeat</keyword>
<feature type="region of interest" description="Disordered" evidence="3">
    <location>
        <begin position="841"/>
        <end position="882"/>
    </location>
</feature>
<dbReference type="Gene3D" id="3.30.1370.10">
    <property type="entry name" value="K Homology domain, type 1"/>
    <property type="match status" value="8"/>
</dbReference>
<evidence type="ECO:0000256" key="3">
    <source>
        <dbReference type="SAM" id="MobiDB-lite"/>
    </source>
</evidence>
<feature type="domain" description="K Homology" evidence="4">
    <location>
        <begin position="427"/>
        <end position="494"/>
    </location>
</feature>
<dbReference type="InterPro" id="IPR054548">
    <property type="entry name" value="SCP160-like_KH"/>
</dbReference>
<feature type="domain" description="K Homology" evidence="4">
    <location>
        <begin position="804"/>
        <end position="896"/>
    </location>
</feature>
<feature type="domain" description="K Homology" evidence="4">
    <location>
        <begin position="978"/>
        <end position="1055"/>
    </location>
</feature>
<name>A0A2J6PHP8_9HELO</name>
<feature type="domain" description="K Homology" evidence="4">
    <location>
        <begin position="1128"/>
        <end position="1238"/>
    </location>
</feature>
<feature type="compositionally biased region" description="Polar residues" evidence="3">
    <location>
        <begin position="131"/>
        <end position="162"/>
    </location>
</feature>
<dbReference type="PANTHER" id="PTHR10627:SF31">
    <property type="entry name" value="DODECA-SATELLITE-BINDING PROTEIN 1, ISOFORM A"/>
    <property type="match status" value="1"/>
</dbReference>
<dbReference type="CDD" id="cd22408">
    <property type="entry name" value="KH-I_Vigilin_rpt4"/>
    <property type="match status" value="1"/>
</dbReference>
<feature type="domain" description="K Homology" evidence="4">
    <location>
        <begin position="1243"/>
        <end position="1312"/>
    </location>
</feature>
<feature type="domain" description="K Homology" evidence="4">
    <location>
        <begin position="737"/>
        <end position="800"/>
    </location>
</feature>
<evidence type="ECO:0000259" key="4">
    <source>
        <dbReference type="SMART" id="SM00322"/>
    </source>
</evidence>
<accession>A0A2J6PHP8</accession>
<evidence type="ECO:0000256" key="2">
    <source>
        <dbReference type="PROSITE-ProRule" id="PRU00117"/>
    </source>
</evidence>
<dbReference type="SUPFAM" id="SSF54791">
    <property type="entry name" value="Eukaryotic type KH-domain (KH-domain type I)"/>
    <property type="match status" value="8"/>
</dbReference>
<dbReference type="PROSITE" id="PS50084">
    <property type="entry name" value="KH_TYPE_1"/>
    <property type="match status" value="8"/>
</dbReference>
<protein>
    <submittedName>
        <fullName evidence="5">RNA binding effector protein</fullName>
    </submittedName>
</protein>
<evidence type="ECO:0000313" key="5">
    <source>
        <dbReference type="EMBL" id="PMD13565.1"/>
    </source>
</evidence>
<feature type="domain" description="K Homology" evidence="4">
    <location>
        <begin position="901"/>
        <end position="974"/>
    </location>
</feature>
<reference evidence="5 6" key="1">
    <citation type="submission" date="2016-05" db="EMBL/GenBank/DDBJ databases">
        <title>A degradative enzymes factory behind the ericoid mycorrhizal symbiosis.</title>
        <authorList>
            <consortium name="DOE Joint Genome Institute"/>
            <person name="Martino E."/>
            <person name="Morin E."/>
            <person name="Grelet G."/>
            <person name="Kuo A."/>
            <person name="Kohler A."/>
            <person name="Daghino S."/>
            <person name="Barry K."/>
            <person name="Choi C."/>
            <person name="Cichocki N."/>
            <person name="Clum A."/>
            <person name="Copeland A."/>
            <person name="Hainaut M."/>
            <person name="Haridas S."/>
            <person name="Labutti K."/>
            <person name="Lindquist E."/>
            <person name="Lipzen A."/>
            <person name="Khouja H.-R."/>
            <person name="Murat C."/>
            <person name="Ohm R."/>
            <person name="Olson A."/>
            <person name="Spatafora J."/>
            <person name="Veneault-Fourrey C."/>
            <person name="Henrissat B."/>
            <person name="Grigoriev I."/>
            <person name="Martin F."/>
            <person name="Perotto S."/>
        </authorList>
    </citation>
    <scope>NUCLEOTIDE SEQUENCE [LARGE SCALE GENOMIC DNA]</scope>
    <source>
        <strain evidence="5 6">UAMH 7357</strain>
    </source>
</reference>
<dbReference type="STRING" id="1745343.A0A2J6PHP8"/>
<organism evidence="5 6">
    <name type="scientific">Hyaloscypha hepaticicola</name>
    <dbReference type="NCBI Taxonomy" id="2082293"/>
    <lineage>
        <taxon>Eukaryota</taxon>
        <taxon>Fungi</taxon>
        <taxon>Dikarya</taxon>
        <taxon>Ascomycota</taxon>
        <taxon>Pezizomycotina</taxon>
        <taxon>Leotiomycetes</taxon>
        <taxon>Helotiales</taxon>
        <taxon>Hyaloscyphaceae</taxon>
        <taxon>Hyaloscypha</taxon>
    </lineage>
</organism>
<keyword evidence="6" id="KW-1185">Reference proteome</keyword>
<dbReference type="SMART" id="SM00322">
    <property type="entry name" value="KH"/>
    <property type="match status" value="10"/>
</dbReference>
<feature type="compositionally biased region" description="Basic and acidic residues" evidence="3">
    <location>
        <begin position="28"/>
        <end position="38"/>
    </location>
</feature>
<dbReference type="CDD" id="cd22450">
    <property type="entry name" value="KH-I_ScSCP160_rpt5"/>
    <property type="match status" value="1"/>
</dbReference>
<feature type="compositionally biased region" description="Gly residues" evidence="3">
    <location>
        <begin position="1319"/>
        <end position="1335"/>
    </location>
</feature>
<dbReference type="Proteomes" id="UP000235672">
    <property type="component" value="Unassembled WGS sequence"/>
</dbReference>
<feature type="compositionally biased region" description="Polar residues" evidence="3">
    <location>
        <begin position="1"/>
        <end position="12"/>
    </location>
</feature>
<feature type="domain" description="K Homology" evidence="4">
    <location>
        <begin position="250"/>
        <end position="327"/>
    </location>
</feature>
<feature type="region of interest" description="Disordered" evidence="3">
    <location>
        <begin position="1313"/>
        <end position="1335"/>
    </location>
</feature>
<feature type="domain" description="K Homology" evidence="4">
    <location>
        <begin position="331"/>
        <end position="422"/>
    </location>
</feature>
<feature type="region of interest" description="Disordered" evidence="3">
    <location>
        <begin position="1"/>
        <end position="174"/>
    </location>
</feature>
<feature type="compositionally biased region" description="Basic and acidic residues" evidence="3">
    <location>
        <begin position="861"/>
        <end position="870"/>
    </location>
</feature>
<feature type="region of interest" description="Disordered" evidence="3">
    <location>
        <begin position="1163"/>
        <end position="1183"/>
    </location>
</feature>
<dbReference type="InterPro" id="IPR036612">
    <property type="entry name" value="KH_dom_type_1_sf"/>
</dbReference>
<dbReference type="InterPro" id="IPR004087">
    <property type="entry name" value="KH_dom"/>
</dbReference>
<dbReference type="PANTHER" id="PTHR10627">
    <property type="entry name" value="SCP160"/>
    <property type="match status" value="1"/>
</dbReference>
<dbReference type="CDD" id="cd22449">
    <property type="entry name" value="KH-I_ScSCP160_rpt4"/>
    <property type="match status" value="1"/>
</dbReference>
<dbReference type="InterPro" id="IPR004088">
    <property type="entry name" value="KH_dom_type_1"/>
</dbReference>
<dbReference type="EMBL" id="KZ613530">
    <property type="protein sequence ID" value="PMD13565.1"/>
    <property type="molecule type" value="Genomic_DNA"/>
</dbReference>
<feature type="compositionally biased region" description="Basic and acidic residues" evidence="3">
    <location>
        <begin position="82"/>
        <end position="95"/>
    </location>
</feature>
<dbReference type="GO" id="GO:0003729">
    <property type="term" value="F:mRNA binding"/>
    <property type="evidence" value="ECO:0007669"/>
    <property type="project" value="TreeGrafter"/>
</dbReference>
<dbReference type="GO" id="GO:0005737">
    <property type="term" value="C:cytoplasm"/>
    <property type="evidence" value="ECO:0007669"/>
    <property type="project" value="TreeGrafter"/>
</dbReference>
<dbReference type="OrthoDB" id="10027144at2759"/>
<feature type="domain" description="K Homology" evidence="4">
    <location>
        <begin position="1059"/>
        <end position="1127"/>
    </location>
</feature>
<dbReference type="Pfam" id="PF00013">
    <property type="entry name" value="KH_1"/>
    <property type="match status" value="8"/>
</dbReference>